<dbReference type="AlphaFoldDB" id="A0A9N8X3F6"/>
<dbReference type="GO" id="GO:0005737">
    <property type="term" value="C:cytoplasm"/>
    <property type="evidence" value="ECO:0007669"/>
    <property type="project" value="UniProtKB-SubCell"/>
</dbReference>
<protein>
    <submittedName>
        <fullName evidence="3">Uncharacterized protein</fullName>
    </submittedName>
</protein>
<keyword evidence="2" id="KW-0963">Cytoplasm</keyword>
<comment type="subcellular location">
    <subcellularLocation>
        <location evidence="1">Cytoplasm</location>
    </subcellularLocation>
</comment>
<sequence length="393" mass="43896">MLNTQYQAFKTATDKSYAMLRARGSNIRAVDTALKAYWKEMNGTANSTREIARLNDIVIACKDWLKLKRGKSEFRTTTFTHTEEVRTLFIARRTAIANLGTEAVRELYARLQALGIMTADLRGRLHFDKHKLAVLGSGVQLGARAPNVRPLQPMGADYQNERLSYLTSNKTQAISGSGVHATHDYLTKGLAANQAISLPRDRTRRDQAIAVAAKDVHNLTLDDFQILDEIGRLNMTSGDVNYLNKSERLQYIAMVGPDGALYDSNDQKITTHQFKVTAYAMDSYGTLFTKDADPLGDAMFFNHSSFNAGKDVISAGTLVIRDGVLRTIDNNSGHYKPTRDNLHNCLDVLASEGLNLAWAIVNLYVWVDGVKQEHRYYASEFLRNPNGRPSRIT</sequence>
<dbReference type="EMBL" id="CAJQZC010000008">
    <property type="protein sequence ID" value="CAG4912691.1"/>
    <property type="molecule type" value="Genomic_DNA"/>
</dbReference>
<evidence type="ECO:0000256" key="1">
    <source>
        <dbReference type="ARBA" id="ARBA00004496"/>
    </source>
</evidence>
<keyword evidence="4" id="KW-1185">Reference proteome</keyword>
<dbReference type="Proteomes" id="UP000789704">
    <property type="component" value="Unassembled WGS sequence"/>
</dbReference>
<name>A0A9N8X3F6_9BURK</name>
<gene>
    <name evidence="3" type="ORF">LMG31841_04194</name>
</gene>
<dbReference type="PANTHER" id="PTHR31250:SF27">
    <property type="entry name" value="IQ DOMAIN-CONTAINING PROTEIN IQM5"/>
    <property type="match status" value="1"/>
</dbReference>
<accession>A0A9N8X3F6</accession>
<reference evidence="3" key="1">
    <citation type="submission" date="2021-04" db="EMBL/GenBank/DDBJ databases">
        <authorList>
            <person name="Vanwijnsberghe S."/>
        </authorList>
    </citation>
    <scope>NUCLEOTIDE SEQUENCE</scope>
    <source>
        <strain evidence="3">LMG 31841</strain>
    </source>
</reference>
<dbReference type="InterPro" id="IPR044159">
    <property type="entry name" value="IQM"/>
</dbReference>
<proteinExistence type="predicted"/>
<organism evidence="3 4">
    <name type="scientific">Paraburkholderia saeva</name>
    <dbReference type="NCBI Taxonomy" id="2777537"/>
    <lineage>
        <taxon>Bacteria</taxon>
        <taxon>Pseudomonadati</taxon>
        <taxon>Pseudomonadota</taxon>
        <taxon>Betaproteobacteria</taxon>
        <taxon>Burkholderiales</taxon>
        <taxon>Burkholderiaceae</taxon>
        <taxon>Paraburkholderia</taxon>
    </lineage>
</organism>
<dbReference type="PANTHER" id="PTHR31250">
    <property type="entry name" value="IQ DOMAIN-CONTAINING PROTEIN IQM3"/>
    <property type="match status" value="1"/>
</dbReference>
<comment type="caution">
    <text evidence="3">The sequence shown here is derived from an EMBL/GenBank/DDBJ whole genome shotgun (WGS) entry which is preliminary data.</text>
</comment>
<evidence type="ECO:0000313" key="4">
    <source>
        <dbReference type="Proteomes" id="UP000789704"/>
    </source>
</evidence>
<dbReference type="RefSeq" id="WP_228880966.1">
    <property type="nucleotide sequence ID" value="NZ_CAJQYZ010000002.1"/>
</dbReference>
<evidence type="ECO:0000256" key="2">
    <source>
        <dbReference type="ARBA" id="ARBA00022490"/>
    </source>
</evidence>
<evidence type="ECO:0000313" key="3">
    <source>
        <dbReference type="EMBL" id="CAG4912691.1"/>
    </source>
</evidence>